<protein>
    <submittedName>
        <fullName evidence="1">Uncharacterized protein</fullName>
    </submittedName>
</protein>
<dbReference type="EMBL" id="JACJVN010000017">
    <property type="protein sequence ID" value="MBB6676516.1"/>
    <property type="molecule type" value="Genomic_DNA"/>
</dbReference>
<proteinExistence type="predicted"/>
<organism evidence="1 2">
    <name type="scientific">Cohnella lubricantis</name>
    <dbReference type="NCBI Taxonomy" id="2163172"/>
    <lineage>
        <taxon>Bacteria</taxon>
        <taxon>Bacillati</taxon>
        <taxon>Bacillota</taxon>
        <taxon>Bacilli</taxon>
        <taxon>Bacillales</taxon>
        <taxon>Paenibacillaceae</taxon>
        <taxon>Cohnella</taxon>
    </lineage>
</organism>
<comment type="caution">
    <text evidence="1">The sequence shown here is derived from an EMBL/GenBank/DDBJ whole genome shotgun (WGS) entry which is preliminary data.</text>
</comment>
<sequence>MDGYKLYIRVDDQQRIIDGYADWQTDKRSADEILICEDGPRHFQLYWTERMINDRGQHLYKWINGQRAERSLDELDAEWAARPPTPPTDAERIDQLTAQNATMLMDAANKAVQIVQQQQMIASLMMTVAQLKAGGAE</sequence>
<name>A0A841T8Y7_9BACL</name>
<reference evidence="1 2" key="1">
    <citation type="submission" date="2020-08" db="EMBL/GenBank/DDBJ databases">
        <title>Cohnella phylogeny.</title>
        <authorList>
            <person name="Dunlap C."/>
        </authorList>
    </citation>
    <scope>NUCLEOTIDE SEQUENCE [LARGE SCALE GENOMIC DNA]</scope>
    <source>
        <strain evidence="1 2">DSM 103658</strain>
    </source>
</reference>
<dbReference type="Proteomes" id="UP000574133">
    <property type="component" value="Unassembled WGS sequence"/>
</dbReference>
<dbReference type="RefSeq" id="WP_185177809.1">
    <property type="nucleotide sequence ID" value="NZ_CBCSEP010000004.1"/>
</dbReference>
<gene>
    <name evidence="1" type="ORF">H4Q31_04150</name>
</gene>
<evidence type="ECO:0000313" key="1">
    <source>
        <dbReference type="EMBL" id="MBB6676516.1"/>
    </source>
</evidence>
<dbReference type="AlphaFoldDB" id="A0A841T8Y7"/>
<keyword evidence="2" id="KW-1185">Reference proteome</keyword>
<evidence type="ECO:0000313" key="2">
    <source>
        <dbReference type="Proteomes" id="UP000574133"/>
    </source>
</evidence>
<accession>A0A841T8Y7</accession>